<dbReference type="EMBL" id="BLLO01000011">
    <property type="protein sequence ID" value="GFH76186.1"/>
    <property type="molecule type" value="Genomic_DNA"/>
</dbReference>
<feature type="region of interest" description="Disordered" evidence="1">
    <location>
        <begin position="1"/>
        <end position="92"/>
    </location>
</feature>
<proteinExistence type="predicted"/>
<evidence type="ECO:0000313" key="2">
    <source>
        <dbReference type="EMBL" id="GFH76186.1"/>
    </source>
</evidence>
<reference evidence="3" key="3">
    <citation type="submission" date="2020-09" db="EMBL/GenBank/DDBJ databases">
        <authorList>
            <person name="Sun Q."/>
            <person name="Ohkuma M."/>
        </authorList>
    </citation>
    <scope>NUCLEOTIDE SEQUENCE</scope>
    <source>
        <strain evidence="3">JCM 4136</strain>
    </source>
</reference>
<evidence type="ECO:0000313" key="5">
    <source>
        <dbReference type="Proteomes" id="UP000660975"/>
    </source>
</evidence>
<reference evidence="2 4" key="2">
    <citation type="submission" date="2020-02" db="EMBL/GenBank/DDBJ databases">
        <title>Whole genome shotgun sequence of Streptomyces gougerotii NBRC 13043.</title>
        <authorList>
            <person name="Ichikawa N."/>
            <person name="Komaki H."/>
            <person name="Tamura T."/>
        </authorList>
    </citation>
    <scope>NUCLEOTIDE SEQUENCE [LARGE SCALE GENOMIC DNA]</scope>
    <source>
        <strain evidence="2 4">NBRC 13043</strain>
    </source>
</reference>
<organism evidence="3 5">
    <name type="scientific">Streptomyces gougerotii</name>
    <dbReference type="NCBI Taxonomy" id="53448"/>
    <lineage>
        <taxon>Bacteria</taxon>
        <taxon>Bacillati</taxon>
        <taxon>Actinomycetota</taxon>
        <taxon>Actinomycetes</taxon>
        <taxon>Kitasatosporales</taxon>
        <taxon>Streptomycetaceae</taxon>
        <taxon>Streptomyces</taxon>
        <taxon>Streptomyces diastaticus group</taxon>
    </lineage>
</organism>
<dbReference type="Proteomes" id="UP000480804">
    <property type="component" value="Unassembled WGS sequence"/>
</dbReference>
<dbReference type="EMBL" id="BMSC01000015">
    <property type="protein sequence ID" value="GGU84477.1"/>
    <property type="molecule type" value="Genomic_DNA"/>
</dbReference>
<keyword evidence="4" id="KW-1185">Reference proteome</keyword>
<dbReference type="AlphaFoldDB" id="A0A8H9HTB3"/>
<comment type="caution">
    <text evidence="3">The sequence shown here is derived from an EMBL/GenBank/DDBJ whole genome shotgun (WGS) entry which is preliminary data.</text>
</comment>
<name>A0A8H9HTB3_9ACTN</name>
<dbReference type="Proteomes" id="UP000660975">
    <property type="component" value="Unassembled WGS sequence"/>
</dbReference>
<gene>
    <name evidence="3" type="ORF">GCM10010227_43580</name>
    <name evidence="2" type="ORF">Sgou_08560</name>
</gene>
<accession>A0A8H9HTB3</accession>
<protein>
    <submittedName>
        <fullName evidence="3">Uncharacterized protein</fullName>
    </submittedName>
</protein>
<reference evidence="3" key="1">
    <citation type="journal article" date="2014" name="Int. J. Syst. Evol. Microbiol.">
        <title>Complete genome sequence of Corynebacterium casei LMG S-19264T (=DSM 44701T), isolated from a smear-ripened cheese.</title>
        <authorList>
            <consortium name="US DOE Joint Genome Institute (JGI-PGF)"/>
            <person name="Walter F."/>
            <person name="Albersmeier A."/>
            <person name="Kalinowski J."/>
            <person name="Ruckert C."/>
        </authorList>
    </citation>
    <scope>NUCLEOTIDE SEQUENCE</scope>
    <source>
        <strain evidence="3">JCM 4136</strain>
    </source>
</reference>
<evidence type="ECO:0000256" key="1">
    <source>
        <dbReference type="SAM" id="MobiDB-lite"/>
    </source>
</evidence>
<evidence type="ECO:0000313" key="4">
    <source>
        <dbReference type="Proteomes" id="UP000480804"/>
    </source>
</evidence>
<evidence type="ECO:0000313" key="3">
    <source>
        <dbReference type="EMBL" id="GGU84477.1"/>
    </source>
</evidence>
<sequence length="92" mass="9809">MPERAPVGQAGRRFAVFRRGDAGAVRAHGPVPGRRRAQTPDSPSAENPAARTAGTRTAQPDTRTVPVANAEGRHPGARRPSASRLPLRGERR</sequence>